<dbReference type="STRING" id="45286.A0A0X8HWN9"/>
<dbReference type="Proteomes" id="UP000243052">
    <property type="component" value="Chromosome viii"/>
</dbReference>
<dbReference type="OrthoDB" id="774557at2759"/>
<keyword evidence="3" id="KW-1185">Reference proteome</keyword>
<gene>
    <name evidence="2" type="ORF">AW171_hschr84883</name>
</gene>
<dbReference type="GeneID" id="28726189"/>
<name>A0A0X8HWN9_9SACH</name>
<feature type="compositionally biased region" description="Low complexity" evidence="1">
    <location>
        <begin position="77"/>
        <end position="92"/>
    </location>
</feature>
<feature type="region of interest" description="Disordered" evidence="1">
    <location>
        <begin position="328"/>
        <end position="380"/>
    </location>
</feature>
<feature type="compositionally biased region" description="Polar residues" evidence="1">
    <location>
        <begin position="36"/>
        <end position="46"/>
    </location>
</feature>
<feature type="compositionally biased region" description="Polar residues" evidence="1">
    <location>
        <begin position="369"/>
        <end position="380"/>
    </location>
</feature>
<evidence type="ECO:0000313" key="3">
    <source>
        <dbReference type="Proteomes" id="UP000243052"/>
    </source>
</evidence>
<protein>
    <submittedName>
        <fullName evidence="2">HHR055Wp</fullName>
    </submittedName>
</protein>
<feature type="compositionally biased region" description="Polar residues" evidence="1">
    <location>
        <begin position="1"/>
        <end position="14"/>
    </location>
</feature>
<dbReference type="PANTHER" id="PTHR10378">
    <property type="entry name" value="LIM DOMAIN-BINDING PROTEIN"/>
    <property type="match status" value="1"/>
</dbReference>
<dbReference type="Pfam" id="PF01803">
    <property type="entry name" value="LIM_bind"/>
    <property type="match status" value="1"/>
</dbReference>
<reference evidence="2 3" key="1">
    <citation type="submission" date="2016-01" db="EMBL/GenBank/DDBJ databases">
        <title>Genome sequence of the yeast Holleya sinecauda.</title>
        <authorList>
            <person name="Dietrich F.S."/>
        </authorList>
    </citation>
    <scope>NUCLEOTIDE SEQUENCE [LARGE SCALE GENOMIC DNA]</scope>
    <source>
        <strain evidence="2 3">ATCC 58844</strain>
    </source>
</reference>
<feature type="region of interest" description="Disordered" evidence="1">
    <location>
        <begin position="503"/>
        <end position="538"/>
    </location>
</feature>
<feature type="region of interest" description="Disordered" evidence="1">
    <location>
        <begin position="1"/>
        <end position="58"/>
    </location>
</feature>
<sequence>MNSGQQRQPNSRSSQKYQQQPKQPPTGVYKYLMTPNGATTQNTGNPHINFMPGQQRYMVPSPFGNMQFAAQKRHGSQTLLQQQQVLPQSQHQDPQHRKQQQQQSKAYSQAQTPIEPSQLQHQNYQGMSQVPQGQQFHPQGMSRRIPYSHYLSSYQVRKHLSNMALLRVHDVFNQINMSMGKVSDYEFWSKFTKDVFTSNGVVRYARKNGDDTRLFEFAMPIIPSLLKFIASTGLVRLELVPQQLRAQVLSKGSIFFECSRCTITYFYPDGSYMTNFSQIKGVFDTSLRVEWCDMCTYSFVPGIEWNSLERVLSDQKVSYQIFQALSDPNASSQSGPDVNRERAGNKQHINPGISNYNSTSGQLADETKGPTSGTKQDNPQACTNINAITLLRSQFKVFRNVSSFGIQESMMRVLQVNDVMSYLKSLKVYQKVNKIQSPLESLNSFVAASEAALAASQPMASPSVSLNDGTKKQVQNIANAQPPTPSTSNLAFAASVPYIYQNTKNQERKASKKRVSTDTLSPMTTDDSTKSPLDIVNGDNIGHPYKKMKF</sequence>
<dbReference type="InterPro" id="IPR029005">
    <property type="entry name" value="LIM-bd/SEUSS"/>
</dbReference>
<feature type="compositionally biased region" description="Low complexity" evidence="1">
    <location>
        <begin position="100"/>
        <end position="111"/>
    </location>
</feature>
<dbReference type="EMBL" id="CP014248">
    <property type="protein sequence ID" value="AMD22824.1"/>
    <property type="molecule type" value="Genomic_DNA"/>
</dbReference>
<feature type="region of interest" description="Disordered" evidence="1">
    <location>
        <begin position="71"/>
        <end position="113"/>
    </location>
</feature>
<feature type="compositionally biased region" description="Polar residues" evidence="1">
    <location>
        <begin position="517"/>
        <end position="526"/>
    </location>
</feature>
<proteinExistence type="predicted"/>
<accession>A0A0X8HWN9</accession>
<dbReference type="AlphaFoldDB" id="A0A0X8HWN9"/>
<dbReference type="RefSeq" id="XP_017989820.1">
    <property type="nucleotide sequence ID" value="XM_018134331.1"/>
</dbReference>
<feature type="compositionally biased region" description="Polar residues" evidence="1">
    <location>
        <begin position="352"/>
        <end position="362"/>
    </location>
</feature>
<evidence type="ECO:0000256" key="1">
    <source>
        <dbReference type="SAM" id="MobiDB-lite"/>
    </source>
</evidence>
<organism evidence="2 3">
    <name type="scientific">Eremothecium sinecaudum</name>
    <dbReference type="NCBI Taxonomy" id="45286"/>
    <lineage>
        <taxon>Eukaryota</taxon>
        <taxon>Fungi</taxon>
        <taxon>Dikarya</taxon>
        <taxon>Ascomycota</taxon>
        <taxon>Saccharomycotina</taxon>
        <taxon>Saccharomycetes</taxon>
        <taxon>Saccharomycetales</taxon>
        <taxon>Saccharomycetaceae</taxon>
        <taxon>Eremothecium</taxon>
    </lineage>
</organism>
<evidence type="ECO:0000313" key="2">
    <source>
        <dbReference type="EMBL" id="AMD22824.1"/>
    </source>
</evidence>